<comment type="subcellular location">
    <subcellularLocation>
        <location evidence="1">Cell membrane</location>
    </subcellularLocation>
</comment>
<dbReference type="KEGG" id="tjr:TherJR_2870"/>
<dbReference type="RefSeq" id="WP_013121692.1">
    <property type="nucleotide sequence ID" value="NC_014152.1"/>
</dbReference>
<proteinExistence type="predicted"/>
<keyword evidence="6" id="KW-0413">Isomerase</keyword>
<keyword evidence="5" id="KW-0812">Transmembrane</keyword>
<organism evidence="6 7">
    <name type="scientific">Thermincola potens (strain JR)</name>
    <dbReference type="NCBI Taxonomy" id="635013"/>
    <lineage>
        <taxon>Bacteria</taxon>
        <taxon>Bacillati</taxon>
        <taxon>Bacillota</taxon>
        <taxon>Clostridia</taxon>
        <taxon>Eubacteriales</taxon>
        <taxon>Thermincolaceae</taxon>
        <taxon>Thermincola</taxon>
    </lineage>
</organism>
<dbReference type="STRING" id="635013.TherJR_2870"/>
<dbReference type="PANTHER" id="PTHR47529">
    <property type="entry name" value="PEPTIDYL-PROLYL CIS-TRANS ISOMERASE D"/>
    <property type="match status" value="1"/>
</dbReference>
<protein>
    <submittedName>
        <fullName evidence="6">PpiC-type peptidyl-prolyl cis-trans isomerase</fullName>
    </submittedName>
</protein>
<evidence type="ECO:0000256" key="5">
    <source>
        <dbReference type="SAM" id="Phobius"/>
    </source>
</evidence>
<sequence precursor="true">MSGKRKTYIFALLGLIILVSIVVFLTKSNGSSDKVATVNGVSISKQEFNKQYKMILSYYETIARKLSDKEKKGLQEEVLARLVDKAIILQEAQKRNIVVTDEEVNKYISQKFKGNKKLQDEYLKERSLTLKDYKEVVRYQKTREKLYDIVTKNYKYEDKPIQFTKYLNELKKKAEIEVYVKFE</sequence>
<dbReference type="InterPro" id="IPR027304">
    <property type="entry name" value="Trigger_fact/SurA_dom_sf"/>
</dbReference>
<dbReference type="EMBL" id="CP002028">
    <property type="protein sequence ID" value="ADG83702.1"/>
    <property type="molecule type" value="Genomic_DNA"/>
</dbReference>
<keyword evidence="4" id="KW-0143">Chaperone</keyword>
<dbReference type="PANTHER" id="PTHR47529:SF1">
    <property type="entry name" value="PERIPLASMIC CHAPERONE PPID"/>
    <property type="match status" value="1"/>
</dbReference>
<evidence type="ECO:0000313" key="6">
    <source>
        <dbReference type="EMBL" id="ADG83702.1"/>
    </source>
</evidence>
<evidence type="ECO:0000313" key="7">
    <source>
        <dbReference type="Proteomes" id="UP000002377"/>
    </source>
</evidence>
<evidence type="ECO:0000256" key="1">
    <source>
        <dbReference type="ARBA" id="ARBA00004236"/>
    </source>
</evidence>
<dbReference type="AlphaFoldDB" id="D5XD26"/>
<dbReference type="InterPro" id="IPR052029">
    <property type="entry name" value="PpiD_chaperone"/>
</dbReference>
<keyword evidence="2" id="KW-1003">Cell membrane</keyword>
<evidence type="ECO:0000256" key="3">
    <source>
        <dbReference type="ARBA" id="ARBA00023136"/>
    </source>
</evidence>
<dbReference type="Pfam" id="PF13624">
    <property type="entry name" value="SurA_N_3"/>
    <property type="match status" value="1"/>
</dbReference>
<evidence type="ECO:0000256" key="4">
    <source>
        <dbReference type="ARBA" id="ARBA00023186"/>
    </source>
</evidence>
<feature type="transmembrane region" description="Helical" evidence="5">
    <location>
        <begin position="7"/>
        <end position="25"/>
    </location>
</feature>
<reference evidence="6 7" key="1">
    <citation type="submission" date="2010-05" db="EMBL/GenBank/DDBJ databases">
        <title>Complete sequence of Thermincola sp. JR.</title>
        <authorList>
            <consortium name="US DOE Joint Genome Institute"/>
            <person name="Lucas S."/>
            <person name="Copeland A."/>
            <person name="Lapidus A."/>
            <person name="Cheng J.-F."/>
            <person name="Bruce D."/>
            <person name="Goodwin L."/>
            <person name="Pitluck S."/>
            <person name="Chertkov O."/>
            <person name="Detter J.C."/>
            <person name="Han C."/>
            <person name="Tapia R."/>
            <person name="Land M."/>
            <person name="Hauser L."/>
            <person name="Kyrpides N."/>
            <person name="Mikhailova N."/>
            <person name="Hazen T.C."/>
            <person name="Woyke T."/>
        </authorList>
    </citation>
    <scope>NUCLEOTIDE SEQUENCE [LARGE SCALE GENOMIC DNA]</scope>
    <source>
        <strain evidence="6 7">JR</strain>
    </source>
</reference>
<gene>
    <name evidence="6" type="ordered locus">TherJR_2870</name>
</gene>
<dbReference type="GO" id="GO:0016853">
    <property type="term" value="F:isomerase activity"/>
    <property type="evidence" value="ECO:0007669"/>
    <property type="project" value="UniProtKB-KW"/>
</dbReference>
<dbReference type="GO" id="GO:0005886">
    <property type="term" value="C:plasma membrane"/>
    <property type="evidence" value="ECO:0007669"/>
    <property type="project" value="UniProtKB-SubCell"/>
</dbReference>
<name>D5XD26_THEPJ</name>
<evidence type="ECO:0000256" key="2">
    <source>
        <dbReference type="ARBA" id="ARBA00022475"/>
    </source>
</evidence>
<keyword evidence="7" id="KW-1185">Reference proteome</keyword>
<keyword evidence="3 5" id="KW-0472">Membrane</keyword>
<dbReference type="SUPFAM" id="SSF109998">
    <property type="entry name" value="Triger factor/SurA peptide-binding domain-like"/>
    <property type="match status" value="1"/>
</dbReference>
<accession>D5XD26</accession>
<keyword evidence="5" id="KW-1133">Transmembrane helix</keyword>
<dbReference type="HOGENOM" id="CLU_1474515_0_0_9"/>
<dbReference type="Proteomes" id="UP000002377">
    <property type="component" value="Chromosome"/>
</dbReference>
<dbReference type="Gene3D" id="1.10.4030.10">
    <property type="entry name" value="Porin chaperone SurA, peptide-binding domain"/>
    <property type="match status" value="1"/>
</dbReference>